<sequence length="429" mass="45328">MDYVLSNCNLFDGTSDEENLREGVDIYVRDGSIAAITDHGEVEPGFQRIDCAGKYAIPGLINLHVHLFGTGKPSKALSGGGGAQMLIKITKTALGAKVLDSMVKSGAQAQLASGVTTVRAVGDFHWSDVRLRDRINAGAVRGPRLLVSGPAITVPGGHGDGTFAQTATDPEELRALVRSHKEHGVDFIKICVTGGVMDAKVKGEPGELKMSLEQTAAVCDEAHKLGFYVASHTESTEGVRVALSGGVDTVEHGAPATPEIIELYKQTGSADICTISPAIPLCKLDPSVTLMNEFTQFNANVVFEGIVQGARDALDAGISVGLGTDSSCPFVTQYDMWREVCYFAKHVGVSPAYALHTATLLNARIAGIAEETGSVEAGKCADIALYDANPLEDLTVLRTPSMVVSRGLLVEHPAAKRLTMVDAELDKLL</sequence>
<feature type="domain" description="Amidohydrolase-related" evidence="1">
    <location>
        <begin position="56"/>
        <end position="407"/>
    </location>
</feature>
<dbReference type="Gene3D" id="2.30.40.10">
    <property type="entry name" value="Urease, subunit C, domain 1"/>
    <property type="match status" value="1"/>
</dbReference>
<organism evidence="2 3">
    <name type="scientific">Raoultibacter timonensis</name>
    <dbReference type="NCBI Taxonomy" id="1907662"/>
    <lineage>
        <taxon>Bacteria</taxon>
        <taxon>Bacillati</taxon>
        <taxon>Actinomycetota</taxon>
        <taxon>Coriobacteriia</taxon>
        <taxon>Eggerthellales</taxon>
        <taxon>Eggerthellaceae</taxon>
        <taxon>Raoultibacter</taxon>
    </lineage>
</organism>
<reference evidence="2 3" key="1">
    <citation type="submission" date="2022-01" db="EMBL/GenBank/DDBJ databases">
        <title>Novel bile acid biosynthetic pathways are enriched in the microbiome of centenarians.</title>
        <authorList>
            <person name="Sato Y."/>
            <person name="Atarashi K."/>
            <person name="Plichta R.D."/>
            <person name="Arai Y."/>
            <person name="Sasajima S."/>
            <person name="Kearney M.S."/>
            <person name="Suda W."/>
            <person name="Takeshita K."/>
            <person name="Sasaki T."/>
            <person name="Okamoto S."/>
            <person name="Skelly N.A."/>
            <person name="Okamura Y."/>
            <person name="Vlamakis H."/>
            <person name="Li Y."/>
            <person name="Tanoue T."/>
            <person name="Takei H."/>
            <person name="Nittono H."/>
            <person name="Narushima S."/>
            <person name="Irie J."/>
            <person name="Itoh H."/>
            <person name="Moriya K."/>
            <person name="Sugiura Y."/>
            <person name="Suematsu M."/>
            <person name="Moritoki N."/>
            <person name="Shibata S."/>
            <person name="Littman R.D."/>
            <person name="Fischbach A.M."/>
            <person name="Uwamino Y."/>
            <person name="Inoue T."/>
            <person name="Honda A."/>
            <person name="Hattori M."/>
            <person name="Murai T."/>
            <person name="Xavier J.R."/>
            <person name="Hirose N."/>
            <person name="Honda K."/>
        </authorList>
    </citation>
    <scope>NUCLEOTIDE SEQUENCE [LARGE SCALE GENOMIC DNA]</scope>
    <source>
        <strain evidence="2 3">CE91-St30</strain>
    </source>
</reference>
<dbReference type="RefSeq" id="WP_102380266.1">
    <property type="nucleotide sequence ID" value="NZ_AP025564.1"/>
</dbReference>
<evidence type="ECO:0000313" key="2">
    <source>
        <dbReference type="EMBL" id="BDE97882.1"/>
    </source>
</evidence>
<gene>
    <name evidence="2" type="ORF">CE91St30_32150</name>
</gene>
<name>A0ABM7WN72_9ACTN</name>
<dbReference type="EMBL" id="AP025564">
    <property type="protein sequence ID" value="BDE97882.1"/>
    <property type="molecule type" value="Genomic_DNA"/>
</dbReference>
<dbReference type="InterPro" id="IPR051781">
    <property type="entry name" value="Metallo-dep_Hydrolase"/>
</dbReference>
<dbReference type="InterPro" id="IPR011059">
    <property type="entry name" value="Metal-dep_hydrolase_composite"/>
</dbReference>
<dbReference type="InterPro" id="IPR006680">
    <property type="entry name" value="Amidohydro-rel"/>
</dbReference>
<dbReference type="InterPro" id="IPR057744">
    <property type="entry name" value="OTAase-like"/>
</dbReference>
<evidence type="ECO:0000259" key="1">
    <source>
        <dbReference type="Pfam" id="PF01979"/>
    </source>
</evidence>
<dbReference type="PANTHER" id="PTHR43135">
    <property type="entry name" value="ALPHA-D-RIBOSE 1-METHYLPHOSPHONATE 5-TRIPHOSPHATE DIPHOSPHATASE"/>
    <property type="match status" value="1"/>
</dbReference>
<accession>A0ABM7WN72</accession>
<dbReference type="InterPro" id="IPR032466">
    <property type="entry name" value="Metal_Hydrolase"/>
</dbReference>
<dbReference type="Proteomes" id="UP001320544">
    <property type="component" value="Chromosome"/>
</dbReference>
<proteinExistence type="predicted"/>
<dbReference type="SUPFAM" id="SSF51556">
    <property type="entry name" value="Metallo-dependent hydrolases"/>
    <property type="match status" value="1"/>
</dbReference>
<dbReference type="Pfam" id="PF01979">
    <property type="entry name" value="Amidohydro_1"/>
    <property type="match status" value="1"/>
</dbReference>
<dbReference type="Gene3D" id="3.20.20.140">
    <property type="entry name" value="Metal-dependent hydrolases"/>
    <property type="match status" value="1"/>
</dbReference>
<dbReference type="SUPFAM" id="SSF51338">
    <property type="entry name" value="Composite domain of metallo-dependent hydrolases"/>
    <property type="match status" value="2"/>
</dbReference>
<keyword evidence="3" id="KW-1185">Reference proteome</keyword>
<protein>
    <submittedName>
        <fullName evidence="2">Imidazolonepropionase</fullName>
    </submittedName>
</protein>
<dbReference type="PANTHER" id="PTHR43135:SF3">
    <property type="entry name" value="ALPHA-D-RIBOSE 1-METHYLPHOSPHONATE 5-TRIPHOSPHATE DIPHOSPHATASE"/>
    <property type="match status" value="1"/>
</dbReference>
<evidence type="ECO:0000313" key="3">
    <source>
        <dbReference type="Proteomes" id="UP001320544"/>
    </source>
</evidence>
<dbReference type="CDD" id="cd01299">
    <property type="entry name" value="Met_dep_hydrolase_A"/>
    <property type="match status" value="1"/>
</dbReference>